<sequence>MFEIRSKEEVLKEYVRRYPELDRFVMDELSKEYDRYIDLLKNLETKEEAIGVFQEEIERNERSYKDNSKMRALEGSTHNQFMDILANYGLIVFFRDNMIK</sequence>
<organism evidence="1 2">
    <name type="scientific">Tissierella pigra</name>
    <dbReference type="NCBI Taxonomy" id="2607614"/>
    <lineage>
        <taxon>Bacteria</taxon>
        <taxon>Bacillati</taxon>
        <taxon>Bacillota</taxon>
        <taxon>Tissierellia</taxon>
        <taxon>Tissierellales</taxon>
        <taxon>Tissierellaceae</taxon>
        <taxon>Tissierella</taxon>
    </lineage>
</organism>
<accession>A0A6N7XL78</accession>
<name>A0A6N7XL78_9FIRM</name>
<dbReference type="RefSeq" id="WP_154441941.1">
    <property type="nucleotide sequence ID" value="NZ_JAHLPJ010000001.1"/>
</dbReference>
<reference evidence="1 2" key="1">
    <citation type="submission" date="2019-09" db="EMBL/GenBank/DDBJ databases">
        <title>In-depth cultivation of the pig gut microbiome towards novel bacterial diversity and tailored functional studies.</title>
        <authorList>
            <person name="Wylensek D."/>
            <person name="Hitch T.C.A."/>
            <person name="Clavel T."/>
        </authorList>
    </citation>
    <scope>NUCLEOTIDE SEQUENCE [LARGE SCALE GENOMIC DNA]</scope>
    <source>
        <strain evidence="1 2">WCA3-693-APC-4?</strain>
    </source>
</reference>
<keyword evidence="2" id="KW-1185">Reference proteome</keyword>
<comment type="caution">
    <text evidence="1">The sequence shown here is derived from an EMBL/GenBank/DDBJ whole genome shotgun (WGS) entry which is preliminary data.</text>
</comment>
<evidence type="ECO:0000313" key="1">
    <source>
        <dbReference type="EMBL" id="MSU02789.1"/>
    </source>
</evidence>
<dbReference type="AlphaFoldDB" id="A0A6N7XL78"/>
<gene>
    <name evidence="1" type="ORF">FYJ83_15105</name>
</gene>
<dbReference type="EMBL" id="VUNQ01000043">
    <property type="protein sequence ID" value="MSU02789.1"/>
    <property type="molecule type" value="Genomic_DNA"/>
</dbReference>
<protein>
    <submittedName>
        <fullName evidence="1">Uncharacterized protein</fullName>
    </submittedName>
</protein>
<evidence type="ECO:0000313" key="2">
    <source>
        <dbReference type="Proteomes" id="UP000469523"/>
    </source>
</evidence>
<dbReference type="Proteomes" id="UP000469523">
    <property type="component" value="Unassembled WGS sequence"/>
</dbReference>
<proteinExistence type="predicted"/>